<dbReference type="InterPro" id="IPR050142">
    <property type="entry name" value="MADS-box/MEF2_TF"/>
</dbReference>
<comment type="subcellular location">
    <subcellularLocation>
        <location evidence="1">Nucleus</location>
    </subcellularLocation>
</comment>
<reference evidence="9" key="2">
    <citation type="journal article" date="2018" name="Sci. Data">
        <title>The draft genome sequence of cork oak.</title>
        <authorList>
            <person name="Ramos A.M."/>
            <person name="Usie A."/>
            <person name="Barbosa P."/>
            <person name="Barros P.M."/>
            <person name="Capote T."/>
            <person name="Chaves I."/>
            <person name="Simoes F."/>
            <person name="Abreu I."/>
            <person name="Carrasquinho I."/>
            <person name="Faro C."/>
            <person name="Guimaraes J.B."/>
            <person name="Mendonca D."/>
            <person name="Nobrega F."/>
            <person name="Rodrigues L."/>
            <person name="Saibo N.J.M."/>
            <person name="Varela M.C."/>
            <person name="Egas C."/>
            <person name="Matos J."/>
            <person name="Miguel C.M."/>
            <person name="Oliveira M.M."/>
            <person name="Ricardo C.P."/>
            <person name="Goncalves S."/>
        </authorList>
    </citation>
    <scope>NUCLEOTIDE SEQUENCE [LARGE SCALE GENOMIC DNA]</scope>
    <source>
        <strain evidence="9">HL8</strain>
    </source>
</reference>
<dbReference type="Gene3D" id="3.40.1810.10">
    <property type="entry name" value="Transcription factor, MADS-box"/>
    <property type="match status" value="1"/>
</dbReference>
<dbReference type="GO" id="GO:0045944">
    <property type="term" value="P:positive regulation of transcription by RNA polymerase II"/>
    <property type="evidence" value="ECO:0007669"/>
    <property type="project" value="InterPro"/>
</dbReference>
<dbReference type="GO" id="GO:0000981">
    <property type="term" value="F:DNA-binding transcription factor activity, RNA polymerase II-specific"/>
    <property type="evidence" value="ECO:0007669"/>
    <property type="project" value="InterPro"/>
</dbReference>
<reference evidence="9" key="3">
    <citation type="submission" date="2023-07" db="EMBL/GenBank/DDBJ databases">
        <title>An improved reference 1 genome and first organelle genomes of Quercus suber.</title>
        <authorList>
            <consortium name="Genosuber Consortium"/>
            <person name="Usie A."/>
            <person name="Serra O."/>
            <person name="Barros P."/>
        </authorList>
    </citation>
    <scope>NUCLEOTIDE SEQUENCE</scope>
    <source>
        <strain evidence="9">HL8</strain>
        <tissue evidence="9">Leaves</tissue>
    </source>
</reference>
<dbReference type="GO" id="GO:0000987">
    <property type="term" value="F:cis-regulatory region sequence-specific DNA binding"/>
    <property type="evidence" value="ECO:0007669"/>
    <property type="project" value="InterPro"/>
</dbReference>
<feature type="compositionally biased region" description="Polar residues" evidence="7">
    <location>
        <begin position="166"/>
        <end position="178"/>
    </location>
</feature>
<evidence type="ECO:0000256" key="7">
    <source>
        <dbReference type="SAM" id="MobiDB-lite"/>
    </source>
</evidence>
<evidence type="ECO:0000256" key="2">
    <source>
        <dbReference type="ARBA" id="ARBA00023015"/>
    </source>
</evidence>
<accession>A0AAW0M8B5</accession>
<dbReference type="PROSITE" id="PS50066">
    <property type="entry name" value="MADS_BOX_2"/>
    <property type="match status" value="1"/>
</dbReference>
<gene>
    <name evidence="9" type="primary">AGL80_2</name>
    <name evidence="9" type="ORF">CFP56_005889</name>
</gene>
<evidence type="ECO:0000256" key="3">
    <source>
        <dbReference type="ARBA" id="ARBA00023125"/>
    </source>
</evidence>
<dbReference type="GO" id="GO:0046983">
    <property type="term" value="F:protein dimerization activity"/>
    <property type="evidence" value="ECO:0007669"/>
    <property type="project" value="InterPro"/>
</dbReference>
<dbReference type="InterPro" id="IPR002100">
    <property type="entry name" value="TF_MADSbox"/>
</dbReference>
<name>A0AAW0M8B5_QUESU</name>
<reference evidence="9" key="1">
    <citation type="submission" date="2017-12" db="EMBL/GenBank/DDBJ databases">
        <authorList>
            <person name="Barbosa P."/>
            <person name="Usie A."/>
            <person name="Ramos A.M."/>
        </authorList>
    </citation>
    <scope>NUCLEOTIDE SEQUENCE</scope>
    <source>
        <strain evidence="9">HL8</strain>
        <tissue evidence="9">Leaves</tissue>
    </source>
</reference>
<feature type="coiled-coil region" evidence="6">
    <location>
        <begin position="87"/>
        <end position="114"/>
    </location>
</feature>
<dbReference type="SMART" id="SM00432">
    <property type="entry name" value="MADS"/>
    <property type="match status" value="1"/>
</dbReference>
<dbReference type="SUPFAM" id="SSF55455">
    <property type="entry name" value="SRF-like"/>
    <property type="match status" value="1"/>
</dbReference>
<dbReference type="Pfam" id="PF00319">
    <property type="entry name" value="SRF-TF"/>
    <property type="match status" value="1"/>
</dbReference>
<feature type="compositionally biased region" description="Pro residues" evidence="7">
    <location>
        <begin position="149"/>
        <end position="159"/>
    </location>
</feature>
<proteinExistence type="predicted"/>
<feature type="region of interest" description="Disordered" evidence="7">
    <location>
        <begin position="146"/>
        <end position="178"/>
    </location>
</feature>
<dbReference type="AlphaFoldDB" id="A0AAW0M8B5"/>
<organism evidence="9">
    <name type="scientific">Quercus suber</name>
    <name type="common">Cork oak</name>
    <dbReference type="NCBI Taxonomy" id="58331"/>
    <lineage>
        <taxon>Eukaryota</taxon>
        <taxon>Viridiplantae</taxon>
        <taxon>Streptophyta</taxon>
        <taxon>Embryophyta</taxon>
        <taxon>Tracheophyta</taxon>
        <taxon>Spermatophyta</taxon>
        <taxon>Magnoliopsida</taxon>
        <taxon>eudicotyledons</taxon>
        <taxon>Gunneridae</taxon>
        <taxon>Pentapetalae</taxon>
        <taxon>rosids</taxon>
        <taxon>fabids</taxon>
        <taxon>Fagales</taxon>
        <taxon>Fagaceae</taxon>
        <taxon>Quercus</taxon>
    </lineage>
</organism>
<evidence type="ECO:0000259" key="8">
    <source>
        <dbReference type="PROSITE" id="PS50066"/>
    </source>
</evidence>
<dbReference type="PRINTS" id="PR00404">
    <property type="entry name" value="MADSDOMAIN"/>
</dbReference>
<dbReference type="InterPro" id="IPR036879">
    <property type="entry name" value="TF_MADSbox_sf"/>
</dbReference>
<evidence type="ECO:0000256" key="4">
    <source>
        <dbReference type="ARBA" id="ARBA00023163"/>
    </source>
</evidence>
<dbReference type="PANTHER" id="PTHR48019">
    <property type="entry name" value="SERUM RESPONSE FACTOR HOMOLOG"/>
    <property type="match status" value="1"/>
</dbReference>
<sequence>MTRKKVKLAYITNDSSRKATFKKRKKGLLKKVSELSTLCDIKTCAIIYSPYDTQPEVWPSPMEVQNIIAKFKMMPEMDQSKKMVNQESFLRQRIAKSEEQLKKQQRDNREKEMTQNLNIVDLNDLGWVIDKSIKEIDEKIKSLLEQQAVPPPPPPPAAAPAPQVVTMTSHASRTTKQDMFNDEAAARSTNTDLATDSSQNQQWLMDLLKSNDNMGFGRNDDMLPYSLHTNNFWSNFPFP</sequence>
<keyword evidence="6" id="KW-0175">Coiled coil</keyword>
<dbReference type="InterPro" id="IPR033897">
    <property type="entry name" value="SRF-like_MADS-box"/>
</dbReference>
<dbReference type="EMBL" id="PKMF04000012">
    <property type="protein sequence ID" value="KAK7859523.1"/>
    <property type="molecule type" value="Genomic_DNA"/>
</dbReference>
<keyword evidence="4" id="KW-0804">Transcription</keyword>
<dbReference type="GO" id="GO:0005634">
    <property type="term" value="C:nucleus"/>
    <property type="evidence" value="ECO:0007669"/>
    <property type="project" value="UniProtKB-SubCell"/>
</dbReference>
<keyword evidence="3" id="KW-0238">DNA-binding</keyword>
<keyword evidence="5" id="KW-0539">Nucleus</keyword>
<evidence type="ECO:0000313" key="9">
    <source>
        <dbReference type="EMBL" id="KAK7859523.1"/>
    </source>
</evidence>
<evidence type="ECO:0000256" key="5">
    <source>
        <dbReference type="ARBA" id="ARBA00023242"/>
    </source>
</evidence>
<protein>
    <submittedName>
        <fullName evidence="9">Agamous-like mads-box protein agl80</fullName>
    </submittedName>
</protein>
<evidence type="ECO:0000256" key="6">
    <source>
        <dbReference type="SAM" id="Coils"/>
    </source>
</evidence>
<feature type="domain" description="MADS-box" evidence="8">
    <location>
        <begin position="1"/>
        <end position="49"/>
    </location>
</feature>
<dbReference type="FunFam" id="3.40.1810.10:FF:000018">
    <property type="entry name" value="agamous-like MADS-box protein AGL80"/>
    <property type="match status" value="1"/>
</dbReference>
<dbReference type="CDD" id="cd00266">
    <property type="entry name" value="MADS_SRF_like"/>
    <property type="match status" value="1"/>
</dbReference>
<evidence type="ECO:0000256" key="1">
    <source>
        <dbReference type="ARBA" id="ARBA00004123"/>
    </source>
</evidence>
<keyword evidence="2" id="KW-0805">Transcription regulation</keyword>
<comment type="caution">
    <text evidence="9">The sequence shown here is derived from an EMBL/GenBank/DDBJ whole genome shotgun (WGS) entry which is preliminary data.</text>
</comment>